<feature type="compositionally biased region" description="Low complexity" evidence="5">
    <location>
        <begin position="98"/>
        <end position="110"/>
    </location>
</feature>
<name>A0AAE3DDT1_9FIRM</name>
<dbReference type="InterPro" id="IPR003646">
    <property type="entry name" value="SH3-like_bac-type"/>
</dbReference>
<dbReference type="PROSITE" id="PS51935">
    <property type="entry name" value="NLPC_P60"/>
    <property type="match status" value="1"/>
</dbReference>
<evidence type="ECO:0000256" key="4">
    <source>
        <dbReference type="ARBA" id="ARBA00022807"/>
    </source>
</evidence>
<dbReference type="AlphaFoldDB" id="A0AAE3DDT1"/>
<feature type="signal peptide" evidence="6">
    <location>
        <begin position="1"/>
        <end position="24"/>
    </location>
</feature>
<comment type="similarity">
    <text evidence="1">Belongs to the peptidase C40 family.</text>
</comment>
<evidence type="ECO:0000256" key="3">
    <source>
        <dbReference type="ARBA" id="ARBA00022801"/>
    </source>
</evidence>
<dbReference type="Proteomes" id="UP001199319">
    <property type="component" value="Unassembled WGS sequence"/>
</dbReference>
<evidence type="ECO:0000259" key="7">
    <source>
        <dbReference type="PROSITE" id="PS51781"/>
    </source>
</evidence>
<keyword evidence="4" id="KW-0788">Thiol protease</keyword>
<dbReference type="Pfam" id="PF00877">
    <property type="entry name" value="NLPC_P60"/>
    <property type="match status" value="1"/>
</dbReference>
<proteinExistence type="inferred from homology"/>
<evidence type="ECO:0000313" key="10">
    <source>
        <dbReference type="Proteomes" id="UP001199319"/>
    </source>
</evidence>
<feature type="chain" id="PRO_5042059370" evidence="6">
    <location>
        <begin position="25"/>
        <end position="392"/>
    </location>
</feature>
<sequence length="392" mass="40502">MKLSRKAAAAVLAAALTLSLCVISALPGGQPRMDAMTYNIDILPARDLRPVVDGPETEADYTPPAQAIHTAAQKDEAAAEASAEVPAPEAPAREKTESAAPAQPAQPASSTSVLAVGVTADSVRLRAAANTGSAILAELNRGTAVSILGRQDGWYKVNYDGKTGYMSADYVTARSSAGDLRCVARVISDGLNLRSGAAASGAVLATVSRGEYVDVSGFENGWFRVQYSGKTGYMSGDHLTLAAARPAAPAPAPAAPTTPAVPASGTGAEIAALARSFVGKAPYVYGGAGPSGFDCSGFTMYIYGQFGIRLPHGATDQMRYGAAVDRSQLQPGDLIFFHDDYYSSSTASHCGIYVGNDQFVHASTYGSGGVLLTALNGNPYYSAHYIAARRMG</sequence>
<dbReference type="SUPFAM" id="SSF54001">
    <property type="entry name" value="Cysteine proteinases"/>
    <property type="match status" value="1"/>
</dbReference>
<keyword evidence="3" id="KW-0378">Hydrolase</keyword>
<dbReference type="PANTHER" id="PTHR47053">
    <property type="entry name" value="MUREIN DD-ENDOPEPTIDASE MEPH-RELATED"/>
    <property type="match status" value="1"/>
</dbReference>
<feature type="domain" description="SH3b" evidence="7">
    <location>
        <begin position="181"/>
        <end position="243"/>
    </location>
</feature>
<feature type="domain" description="NlpC/P60" evidence="8">
    <location>
        <begin position="264"/>
        <end position="392"/>
    </location>
</feature>
<keyword evidence="10" id="KW-1185">Reference proteome</keyword>
<dbReference type="InterPro" id="IPR051202">
    <property type="entry name" value="Peptidase_C40"/>
</dbReference>
<comment type="caution">
    <text evidence="9">The sequence shown here is derived from an EMBL/GenBank/DDBJ whole genome shotgun (WGS) entry which is preliminary data.</text>
</comment>
<protein>
    <submittedName>
        <fullName evidence="9">SH3 domain-containing protein</fullName>
    </submittedName>
</protein>
<keyword evidence="2" id="KW-0645">Protease</keyword>
<dbReference type="EMBL" id="JAJEPW010000008">
    <property type="protein sequence ID" value="MCC2128750.1"/>
    <property type="molecule type" value="Genomic_DNA"/>
</dbReference>
<dbReference type="PROSITE" id="PS51781">
    <property type="entry name" value="SH3B"/>
    <property type="match status" value="2"/>
</dbReference>
<reference evidence="9" key="1">
    <citation type="submission" date="2021-10" db="EMBL/GenBank/DDBJ databases">
        <title>Anaerobic single-cell dispensing facilitates the cultivation of human gut bacteria.</title>
        <authorList>
            <person name="Afrizal A."/>
        </authorList>
    </citation>
    <scope>NUCLEOTIDE SEQUENCE</scope>
    <source>
        <strain evidence="9">CLA-AA-H272</strain>
    </source>
</reference>
<dbReference type="Gene3D" id="2.30.30.40">
    <property type="entry name" value="SH3 Domains"/>
    <property type="match status" value="2"/>
</dbReference>
<dbReference type="SMART" id="SM00287">
    <property type="entry name" value="SH3b"/>
    <property type="match status" value="2"/>
</dbReference>
<dbReference type="InterPro" id="IPR038765">
    <property type="entry name" value="Papain-like_cys_pep_sf"/>
</dbReference>
<gene>
    <name evidence="9" type="ORF">LKD37_04295</name>
</gene>
<feature type="domain" description="SH3b" evidence="7">
    <location>
        <begin position="110"/>
        <end position="175"/>
    </location>
</feature>
<feature type="region of interest" description="Disordered" evidence="5">
    <location>
        <begin position="70"/>
        <end position="113"/>
    </location>
</feature>
<accession>A0AAE3DDT1</accession>
<organism evidence="9 10">
    <name type="scientific">Brotocaccenecus cirricatena</name>
    <dbReference type="NCBI Taxonomy" id="3064195"/>
    <lineage>
        <taxon>Bacteria</taxon>
        <taxon>Bacillati</taxon>
        <taxon>Bacillota</taxon>
        <taxon>Clostridia</taxon>
        <taxon>Eubacteriales</taxon>
        <taxon>Oscillospiraceae</taxon>
        <taxon>Brotocaccenecus</taxon>
    </lineage>
</organism>
<dbReference type="Gene3D" id="3.90.1720.10">
    <property type="entry name" value="endopeptidase domain like (from Nostoc punctiforme)"/>
    <property type="match status" value="1"/>
</dbReference>
<evidence type="ECO:0000256" key="6">
    <source>
        <dbReference type="SAM" id="SignalP"/>
    </source>
</evidence>
<dbReference type="RefSeq" id="WP_302928058.1">
    <property type="nucleotide sequence ID" value="NZ_JAJEPW010000008.1"/>
</dbReference>
<evidence type="ECO:0000256" key="5">
    <source>
        <dbReference type="SAM" id="MobiDB-lite"/>
    </source>
</evidence>
<evidence type="ECO:0000256" key="1">
    <source>
        <dbReference type="ARBA" id="ARBA00007074"/>
    </source>
</evidence>
<evidence type="ECO:0000259" key="8">
    <source>
        <dbReference type="PROSITE" id="PS51935"/>
    </source>
</evidence>
<dbReference type="GO" id="GO:0006508">
    <property type="term" value="P:proteolysis"/>
    <property type="evidence" value="ECO:0007669"/>
    <property type="project" value="UniProtKB-KW"/>
</dbReference>
<dbReference type="Pfam" id="PF08239">
    <property type="entry name" value="SH3_3"/>
    <property type="match status" value="2"/>
</dbReference>
<keyword evidence="6" id="KW-0732">Signal</keyword>
<evidence type="ECO:0000313" key="9">
    <source>
        <dbReference type="EMBL" id="MCC2128750.1"/>
    </source>
</evidence>
<dbReference type="GO" id="GO:0008234">
    <property type="term" value="F:cysteine-type peptidase activity"/>
    <property type="evidence" value="ECO:0007669"/>
    <property type="project" value="UniProtKB-KW"/>
</dbReference>
<dbReference type="PANTHER" id="PTHR47053:SF1">
    <property type="entry name" value="MUREIN DD-ENDOPEPTIDASE MEPH-RELATED"/>
    <property type="match status" value="1"/>
</dbReference>
<dbReference type="InterPro" id="IPR000064">
    <property type="entry name" value="NLP_P60_dom"/>
</dbReference>
<evidence type="ECO:0000256" key="2">
    <source>
        <dbReference type="ARBA" id="ARBA00022670"/>
    </source>
</evidence>